<dbReference type="PANTHER" id="PTHR30213:SF1">
    <property type="entry name" value="INNER MEMBRANE PROTEIN YHJD"/>
    <property type="match status" value="1"/>
</dbReference>
<reference evidence="7" key="1">
    <citation type="journal article" date="2018" name="Int. J. Syst. Evol. Microbiol.">
        <title>Jatrophihabitans telluris sp. nov., isolated from sediment soil of lava forest wetlands and the emended description of the genus Jatrophihabitans.</title>
        <authorList>
            <person name="Lee K.C."/>
            <person name="Suh M.K."/>
            <person name="Eom M.K."/>
            <person name="Kim K.K."/>
            <person name="Kim J.S."/>
            <person name="Kim D.S."/>
            <person name="Ko S.H."/>
            <person name="Shin Y.K."/>
            <person name="Lee J.S."/>
        </authorList>
    </citation>
    <scope>NUCLEOTIDE SEQUENCE</scope>
    <source>
        <strain evidence="7">N237</strain>
    </source>
</reference>
<keyword evidence="5 6" id="KW-0472">Membrane</keyword>
<keyword evidence="2" id="KW-1003">Cell membrane</keyword>
<dbReference type="EMBL" id="CP097332">
    <property type="protein sequence ID" value="UQX88455.1"/>
    <property type="molecule type" value="Genomic_DNA"/>
</dbReference>
<accession>A0ABY4QZW5</accession>
<dbReference type="PANTHER" id="PTHR30213">
    <property type="entry name" value="INNER MEMBRANE PROTEIN YHJD"/>
    <property type="match status" value="1"/>
</dbReference>
<proteinExistence type="predicted"/>
<feature type="transmembrane region" description="Helical" evidence="6">
    <location>
        <begin position="177"/>
        <end position="199"/>
    </location>
</feature>
<keyword evidence="3 6" id="KW-0812">Transmembrane</keyword>
<evidence type="ECO:0000256" key="1">
    <source>
        <dbReference type="ARBA" id="ARBA00004651"/>
    </source>
</evidence>
<feature type="transmembrane region" description="Helical" evidence="6">
    <location>
        <begin position="144"/>
        <end position="165"/>
    </location>
</feature>
<name>A0ABY4QZW5_9ACTN</name>
<evidence type="ECO:0000256" key="2">
    <source>
        <dbReference type="ARBA" id="ARBA00022475"/>
    </source>
</evidence>
<feature type="transmembrane region" description="Helical" evidence="6">
    <location>
        <begin position="39"/>
        <end position="63"/>
    </location>
</feature>
<dbReference type="Proteomes" id="UP001056336">
    <property type="component" value="Chromosome"/>
</dbReference>
<comment type="subcellular location">
    <subcellularLocation>
        <location evidence="1">Cell membrane</location>
        <topology evidence="1">Multi-pass membrane protein</topology>
    </subcellularLocation>
</comment>
<evidence type="ECO:0000256" key="3">
    <source>
        <dbReference type="ARBA" id="ARBA00022692"/>
    </source>
</evidence>
<gene>
    <name evidence="7" type="ORF">M6D93_00270</name>
</gene>
<reference evidence="7" key="2">
    <citation type="submission" date="2022-05" db="EMBL/GenBank/DDBJ databases">
        <authorList>
            <person name="Kim J.-S."/>
            <person name="Lee K."/>
            <person name="Suh M."/>
            <person name="Eom M."/>
            <person name="Kim J.-S."/>
            <person name="Kim D.-S."/>
            <person name="Ko S.-H."/>
            <person name="Shin Y."/>
            <person name="Lee J.-S."/>
        </authorList>
    </citation>
    <scope>NUCLEOTIDE SEQUENCE</scope>
    <source>
        <strain evidence="7">N237</strain>
    </source>
</reference>
<feature type="transmembrane region" description="Helical" evidence="6">
    <location>
        <begin position="243"/>
        <end position="265"/>
    </location>
</feature>
<keyword evidence="8" id="KW-1185">Reference proteome</keyword>
<evidence type="ECO:0000256" key="6">
    <source>
        <dbReference type="SAM" id="Phobius"/>
    </source>
</evidence>
<protein>
    <submittedName>
        <fullName evidence="7">YihY/virulence factor BrkB family protein</fullName>
    </submittedName>
</protein>
<evidence type="ECO:0000256" key="4">
    <source>
        <dbReference type="ARBA" id="ARBA00022989"/>
    </source>
</evidence>
<sequence>MGAVERLDSFQRRHPAAGFPLAVVYKYVDDSGGYLAALITYYAFVSLFPLLLLLATVLGIVLAGDPALQHRVLNSALAQFPVVGSQLGQPRKLSGGTAGLVIGILGSVYGGLGVAQATQYAMNTAWGVPRNRRPNPFKARGRSLLLLATAGVAVIATTLLSALGASNAGSLSGAVKVLVFLGSIVVNAAVFVFAFRVAASRALTVREVAPGALIAAVSWQLLQTFGVLYVAHVVHGASATNGVFALVLGLLAFLYVTSVIVVLCIEINVVRVNGLSPRSLLTPFTDNVQLTSGDRRAYGDQARAEQAKGFESIDVDFDQPVTNKE</sequence>
<keyword evidence="4 6" id="KW-1133">Transmembrane helix</keyword>
<organism evidence="7 8">
    <name type="scientific">Jatrophihabitans telluris</name>
    <dbReference type="NCBI Taxonomy" id="2038343"/>
    <lineage>
        <taxon>Bacteria</taxon>
        <taxon>Bacillati</taxon>
        <taxon>Actinomycetota</taxon>
        <taxon>Actinomycetes</taxon>
        <taxon>Jatrophihabitantales</taxon>
        <taxon>Jatrophihabitantaceae</taxon>
        <taxon>Jatrophihabitans</taxon>
    </lineage>
</organism>
<dbReference type="PIRSF" id="PIRSF035875">
    <property type="entry name" value="RNase_BN"/>
    <property type="match status" value="1"/>
</dbReference>
<evidence type="ECO:0000313" key="8">
    <source>
        <dbReference type="Proteomes" id="UP001056336"/>
    </source>
</evidence>
<dbReference type="InterPro" id="IPR017039">
    <property type="entry name" value="Virul_fac_BrkB"/>
</dbReference>
<feature type="transmembrane region" description="Helical" evidence="6">
    <location>
        <begin position="211"/>
        <end position="231"/>
    </location>
</feature>
<dbReference type="RefSeq" id="WP_249771969.1">
    <property type="nucleotide sequence ID" value="NZ_CP097332.1"/>
</dbReference>
<dbReference type="Pfam" id="PF03631">
    <property type="entry name" value="Virul_fac_BrkB"/>
    <property type="match status" value="1"/>
</dbReference>
<evidence type="ECO:0000313" key="7">
    <source>
        <dbReference type="EMBL" id="UQX88455.1"/>
    </source>
</evidence>
<evidence type="ECO:0000256" key="5">
    <source>
        <dbReference type="ARBA" id="ARBA00023136"/>
    </source>
</evidence>